<accession>A0A380Q4H9</accession>
<reference evidence="1 2" key="1">
    <citation type="submission" date="2018-06" db="EMBL/GenBank/DDBJ databases">
        <authorList>
            <consortium name="Pathogen Informatics"/>
            <person name="Doyle S."/>
        </authorList>
    </citation>
    <scope>NUCLEOTIDE SEQUENCE [LARGE SCALE GENOMIC DNA]</scope>
    <source>
        <strain evidence="1 2">NCTC8580</strain>
    </source>
</reference>
<dbReference type="AlphaFoldDB" id="A0A380Q4H9"/>
<evidence type="ECO:0000313" key="2">
    <source>
        <dbReference type="Proteomes" id="UP000255087"/>
    </source>
</evidence>
<evidence type="ECO:0000313" key="1">
    <source>
        <dbReference type="EMBL" id="SUP80724.1"/>
    </source>
</evidence>
<dbReference type="Proteomes" id="UP000255087">
    <property type="component" value="Unassembled WGS sequence"/>
</dbReference>
<protein>
    <submittedName>
        <fullName evidence="1">Uncharacterized protein</fullName>
    </submittedName>
</protein>
<gene>
    <name evidence="1" type="ORF">NCTC8580_00792</name>
</gene>
<dbReference type="EMBL" id="UHJC01000001">
    <property type="protein sequence ID" value="SUP80724.1"/>
    <property type="molecule type" value="Genomic_DNA"/>
</dbReference>
<proteinExistence type="predicted"/>
<sequence length="225" mass="26054">MTHDPFVQVRQAHRICGAYYQQILPMINEVAQKMGTSFLLWDTWSFSKPPRRGANPLESWTWDYLPMMDVSFVFSKQEQPNSPMAISDYVLDFKLVTDSELEYDQRVLMYPKDEEPLATKLKTSAEEAKSYLNIYLFSAVNDDATYSSPEEMWNNYDGYPGANSKIQFSDDNQIQGIGFSVPLLEIANDKGVNMLEERISKHREYLLVRRDSDCAHTSDTHQTYD</sequence>
<dbReference type="RefSeq" id="WP_115115096.1">
    <property type="nucleotide sequence ID" value="NZ_UHJC01000001.1"/>
</dbReference>
<organism evidence="1 2">
    <name type="scientific">Yersinia pseudotuberculosis</name>
    <dbReference type="NCBI Taxonomy" id="633"/>
    <lineage>
        <taxon>Bacteria</taxon>
        <taxon>Pseudomonadati</taxon>
        <taxon>Pseudomonadota</taxon>
        <taxon>Gammaproteobacteria</taxon>
        <taxon>Enterobacterales</taxon>
        <taxon>Yersiniaceae</taxon>
        <taxon>Yersinia</taxon>
    </lineage>
</organism>
<name>A0A380Q4H9_YERPU</name>